<sequence>MQMCHYLYSLSETAAKKRIATESASMVKHCARQLLRIYPKASRFWSANYTPTQFWANGCQLVALNFQTLA</sequence>
<dbReference type="PRINTS" id="PR00390">
    <property type="entry name" value="PHPHLIPASEC"/>
</dbReference>
<proteinExistence type="predicted"/>
<keyword evidence="1" id="KW-0443">Lipid metabolism</keyword>
<dbReference type="Pfam" id="PF00387">
    <property type="entry name" value="PI-PLC-Y"/>
    <property type="match status" value="1"/>
</dbReference>
<dbReference type="WBParaSite" id="jg21764">
    <property type="protein sequence ID" value="jg21764"/>
    <property type="gene ID" value="jg21764"/>
</dbReference>
<evidence type="ECO:0000313" key="4">
    <source>
        <dbReference type="WBParaSite" id="jg21764"/>
    </source>
</evidence>
<dbReference type="PANTHER" id="PTHR10336:SF209">
    <property type="entry name" value="PHOSPHOINOSITIDE PHOSPHOLIPASE C"/>
    <property type="match status" value="1"/>
</dbReference>
<dbReference type="InterPro" id="IPR017946">
    <property type="entry name" value="PLC-like_Pdiesterase_TIM-brl"/>
</dbReference>
<dbReference type="SUPFAM" id="SSF51695">
    <property type="entry name" value="PLC-like phosphodiesterases"/>
    <property type="match status" value="1"/>
</dbReference>
<feature type="domain" description="PI-PLC Y-box" evidence="2">
    <location>
        <begin position="7"/>
        <end position="68"/>
    </location>
</feature>
<comment type="catalytic activity">
    <reaction evidence="1">
        <text>a 1,2-diacyl-sn-glycero-3-phospho-(1D-myo-inositol-4,5-bisphosphate) + H2O = 1D-myo-inositol 1,4,5-trisphosphate + a 1,2-diacyl-sn-glycerol + H(+)</text>
        <dbReference type="Rhea" id="RHEA:33179"/>
        <dbReference type="ChEBI" id="CHEBI:15377"/>
        <dbReference type="ChEBI" id="CHEBI:15378"/>
        <dbReference type="ChEBI" id="CHEBI:17815"/>
        <dbReference type="ChEBI" id="CHEBI:58456"/>
        <dbReference type="ChEBI" id="CHEBI:203600"/>
        <dbReference type="EC" id="3.1.4.11"/>
    </reaction>
</comment>
<keyword evidence="3" id="KW-1185">Reference proteome</keyword>
<dbReference type="EC" id="3.1.4.11" evidence="1"/>
<protein>
    <recommendedName>
        <fullName evidence="1">Phosphoinositide phospholipase C</fullName>
        <ecNumber evidence="1">3.1.4.11</ecNumber>
    </recommendedName>
</protein>
<dbReference type="GO" id="GO:0035556">
    <property type="term" value="P:intracellular signal transduction"/>
    <property type="evidence" value="ECO:0007669"/>
    <property type="project" value="InterPro"/>
</dbReference>
<keyword evidence="1" id="KW-0378">Hydrolase</keyword>
<reference evidence="4" key="1">
    <citation type="submission" date="2022-11" db="UniProtKB">
        <authorList>
            <consortium name="WormBaseParasite"/>
        </authorList>
    </citation>
    <scope>IDENTIFICATION</scope>
</reference>
<dbReference type="Gene3D" id="3.20.20.190">
    <property type="entry name" value="Phosphatidylinositol (PI) phosphodiesterase"/>
    <property type="match status" value="1"/>
</dbReference>
<accession>A0A915DN67</accession>
<dbReference type="InterPro" id="IPR001192">
    <property type="entry name" value="PI-PLC_fam"/>
</dbReference>
<evidence type="ECO:0000313" key="3">
    <source>
        <dbReference type="Proteomes" id="UP000887574"/>
    </source>
</evidence>
<dbReference type="AlphaFoldDB" id="A0A915DN67"/>
<organism evidence="3 4">
    <name type="scientific">Ditylenchus dipsaci</name>
    <dbReference type="NCBI Taxonomy" id="166011"/>
    <lineage>
        <taxon>Eukaryota</taxon>
        <taxon>Metazoa</taxon>
        <taxon>Ecdysozoa</taxon>
        <taxon>Nematoda</taxon>
        <taxon>Chromadorea</taxon>
        <taxon>Rhabditida</taxon>
        <taxon>Tylenchina</taxon>
        <taxon>Tylenchomorpha</taxon>
        <taxon>Sphaerularioidea</taxon>
        <taxon>Anguinidae</taxon>
        <taxon>Anguininae</taxon>
        <taxon>Ditylenchus</taxon>
    </lineage>
</organism>
<name>A0A915DN67_9BILA</name>
<dbReference type="InterPro" id="IPR001711">
    <property type="entry name" value="PLipase_C_Pinositol-sp_Y"/>
</dbReference>
<keyword evidence="1" id="KW-0442">Lipid degradation</keyword>
<evidence type="ECO:0000256" key="1">
    <source>
        <dbReference type="RuleBase" id="RU361133"/>
    </source>
</evidence>
<evidence type="ECO:0000259" key="2">
    <source>
        <dbReference type="PROSITE" id="PS50008"/>
    </source>
</evidence>
<dbReference type="PROSITE" id="PS50008">
    <property type="entry name" value="PIPLC_Y_DOMAIN"/>
    <property type="match status" value="1"/>
</dbReference>
<dbReference type="GO" id="GO:0004435">
    <property type="term" value="F:phosphatidylinositol-4,5-bisphosphate phospholipase C activity"/>
    <property type="evidence" value="ECO:0007669"/>
    <property type="project" value="UniProtKB-EC"/>
</dbReference>
<dbReference type="GO" id="GO:0016042">
    <property type="term" value="P:lipid catabolic process"/>
    <property type="evidence" value="ECO:0007669"/>
    <property type="project" value="UniProtKB-KW"/>
</dbReference>
<dbReference type="Proteomes" id="UP000887574">
    <property type="component" value="Unplaced"/>
</dbReference>
<dbReference type="GO" id="GO:0005886">
    <property type="term" value="C:plasma membrane"/>
    <property type="evidence" value="ECO:0007669"/>
    <property type="project" value="TreeGrafter"/>
</dbReference>
<dbReference type="PANTHER" id="PTHR10336">
    <property type="entry name" value="PHOSPHOINOSITIDE-SPECIFIC PHOSPHOLIPASE C FAMILY PROTEIN"/>
    <property type="match status" value="1"/>
</dbReference>
<dbReference type="SMART" id="SM00149">
    <property type="entry name" value="PLCYc"/>
    <property type="match status" value="1"/>
</dbReference>